<sequence length="179" mass="21161">MKRIMIIGSGGAGKSTLSRQLGDILNIPVYHLDAYYWKPGWISTSNDEWDNFQERLVLEESWIIDGNYGRTLDIRMTQADVIILLDFSRWITTYRVIKRRLIYHGKTRPDLNEDCPEILDFEFIKWVWNFKKTKIPGIMEKLMKYQDKKIIVLKSPKNVEKLIKQIKTIGVGYFREGEN</sequence>
<dbReference type="KEGG" id="palo:E6C60_2712"/>
<name>A0A4V1G446_9BACL</name>
<dbReference type="AlphaFoldDB" id="A0A4V1G446"/>
<dbReference type="PANTHER" id="PTHR37816:SF3">
    <property type="entry name" value="MODULATES DNA TOPOLOGY"/>
    <property type="match status" value="1"/>
</dbReference>
<keyword evidence="2" id="KW-1185">Reference proteome</keyword>
<proteinExistence type="predicted"/>
<dbReference type="OrthoDB" id="1201990at2"/>
<reference evidence="1 2" key="1">
    <citation type="submission" date="2019-05" db="EMBL/GenBank/DDBJ databases">
        <authorList>
            <person name="Chen C."/>
        </authorList>
    </citation>
    <scope>NUCLEOTIDE SEQUENCE [LARGE SCALE GENOMIC DNA]</scope>
    <source>
        <strain evidence="1 2">HB172198</strain>
    </source>
</reference>
<dbReference type="Gene3D" id="3.40.50.300">
    <property type="entry name" value="P-loop containing nucleotide triphosphate hydrolases"/>
    <property type="match status" value="1"/>
</dbReference>
<protein>
    <submittedName>
        <fullName evidence="1">Topology modulation protein</fullName>
    </submittedName>
</protein>
<organism evidence="1 2">
    <name type="scientific">Paenibacillus algicola</name>
    <dbReference type="NCBI Taxonomy" id="2565926"/>
    <lineage>
        <taxon>Bacteria</taxon>
        <taxon>Bacillati</taxon>
        <taxon>Bacillota</taxon>
        <taxon>Bacilli</taxon>
        <taxon>Bacillales</taxon>
        <taxon>Paenibacillaceae</taxon>
        <taxon>Paenibacillus</taxon>
    </lineage>
</organism>
<evidence type="ECO:0000313" key="2">
    <source>
        <dbReference type="Proteomes" id="UP000300879"/>
    </source>
</evidence>
<accession>A0A4V1G446</accession>
<dbReference type="PANTHER" id="PTHR37816">
    <property type="entry name" value="YALI0E33011P"/>
    <property type="match status" value="1"/>
</dbReference>
<evidence type="ECO:0000313" key="1">
    <source>
        <dbReference type="EMBL" id="QCT03424.1"/>
    </source>
</evidence>
<dbReference type="RefSeq" id="WP_138226297.1">
    <property type="nucleotide sequence ID" value="NZ_CP040396.1"/>
</dbReference>
<gene>
    <name evidence="1" type="ORF">E6C60_2712</name>
</gene>
<dbReference type="Proteomes" id="UP000300879">
    <property type="component" value="Chromosome"/>
</dbReference>
<dbReference type="EMBL" id="CP040396">
    <property type="protein sequence ID" value="QCT03424.1"/>
    <property type="molecule type" value="Genomic_DNA"/>
</dbReference>
<dbReference type="InterPro" id="IPR027417">
    <property type="entry name" value="P-loop_NTPase"/>
</dbReference>
<dbReference type="NCBIfam" id="NF005994">
    <property type="entry name" value="PRK08118.1"/>
    <property type="match status" value="1"/>
</dbReference>
<dbReference type="InterPro" id="IPR052922">
    <property type="entry name" value="Cytidylate_Kinase-2"/>
</dbReference>
<dbReference type="SUPFAM" id="SSF52540">
    <property type="entry name" value="P-loop containing nucleoside triphosphate hydrolases"/>
    <property type="match status" value="1"/>
</dbReference>